<keyword evidence="3" id="KW-1185">Reference proteome</keyword>
<feature type="region of interest" description="Disordered" evidence="1">
    <location>
        <begin position="20"/>
        <end position="48"/>
    </location>
</feature>
<evidence type="ECO:0000256" key="1">
    <source>
        <dbReference type="SAM" id="MobiDB-lite"/>
    </source>
</evidence>
<dbReference type="AlphaFoldDB" id="A0AAD1UAQ6"/>
<proteinExistence type="predicted"/>
<evidence type="ECO:0000313" key="3">
    <source>
        <dbReference type="Proteomes" id="UP001295684"/>
    </source>
</evidence>
<feature type="compositionally biased region" description="Polar residues" evidence="1">
    <location>
        <begin position="23"/>
        <end position="36"/>
    </location>
</feature>
<reference evidence="2" key="1">
    <citation type="submission" date="2023-07" db="EMBL/GenBank/DDBJ databases">
        <authorList>
            <consortium name="AG Swart"/>
            <person name="Singh M."/>
            <person name="Singh A."/>
            <person name="Seah K."/>
            <person name="Emmerich C."/>
        </authorList>
    </citation>
    <scope>NUCLEOTIDE SEQUENCE</scope>
    <source>
        <strain evidence="2">DP1</strain>
    </source>
</reference>
<protein>
    <submittedName>
        <fullName evidence="2">Uncharacterized protein</fullName>
    </submittedName>
</protein>
<dbReference type="EMBL" id="CAMPGE010006674">
    <property type="protein sequence ID" value="CAI2365550.1"/>
    <property type="molecule type" value="Genomic_DNA"/>
</dbReference>
<feature type="compositionally biased region" description="Polar residues" evidence="1">
    <location>
        <begin position="187"/>
        <end position="203"/>
    </location>
</feature>
<organism evidence="2 3">
    <name type="scientific">Euplotes crassus</name>
    <dbReference type="NCBI Taxonomy" id="5936"/>
    <lineage>
        <taxon>Eukaryota</taxon>
        <taxon>Sar</taxon>
        <taxon>Alveolata</taxon>
        <taxon>Ciliophora</taxon>
        <taxon>Intramacronucleata</taxon>
        <taxon>Spirotrichea</taxon>
        <taxon>Hypotrichia</taxon>
        <taxon>Euplotida</taxon>
        <taxon>Euplotidae</taxon>
        <taxon>Moneuplotes</taxon>
    </lineage>
</organism>
<evidence type="ECO:0000313" key="2">
    <source>
        <dbReference type="EMBL" id="CAI2365550.1"/>
    </source>
</evidence>
<sequence>MLSSYFSLRIVLCCLKKPKTSPKRNTVVHSRKSSQLPKPKRGILKSGQSNKNLLFGRVTIDNEASRGISPEVSLKYSSNNEQIKSEQSAGKGASVQSLQLGSFLKPVPVYHSTSQQNKNCPKSRKHSTPVMIFQETKFEPRKSSFYKKLVPHPKRNTAAAPMIQGFPIDILPNVPTKFNSPIPAYNTDDSATSGYSSSVNPFP</sequence>
<name>A0AAD1UAQ6_EUPCR</name>
<comment type="caution">
    <text evidence="2">The sequence shown here is derived from an EMBL/GenBank/DDBJ whole genome shotgun (WGS) entry which is preliminary data.</text>
</comment>
<dbReference type="Proteomes" id="UP001295684">
    <property type="component" value="Unassembled WGS sequence"/>
</dbReference>
<accession>A0AAD1UAQ6</accession>
<gene>
    <name evidence="2" type="ORF">ECRASSUSDP1_LOCUS6869</name>
</gene>
<feature type="region of interest" description="Disordered" evidence="1">
    <location>
        <begin position="181"/>
        <end position="203"/>
    </location>
</feature>